<dbReference type="InterPro" id="IPR001763">
    <property type="entry name" value="Rhodanese-like_dom"/>
</dbReference>
<gene>
    <name evidence="6" type="ORF">SAMN05216508_11136</name>
</gene>
<dbReference type="AlphaFoldDB" id="A0A1I7H2J6"/>
<evidence type="ECO:0000256" key="1">
    <source>
        <dbReference type="ARBA" id="ARBA00012245"/>
    </source>
</evidence>
<keyword evidence="4" id="KW-0732">Signal</keyword>
<dbReference type="InterPro" id="IPR051126">
    <property type="entry name" value="Thiosulfate_sulfurtransferase"/>
</dbReference>
<reference evidence="6 7" key="1">
    <citation type="submission" date="2016-10" db="EMBL/GenBank/DDBJ databases">
        <authorList>
            <person name="de Groot N.N."/>
        </authorList>
    </citation>
    <scope>NUCLEOTIDE SEQUENCE [LARGE SCALE GENOMIC DNA]</scope>
    <source>
        <strain evidence="6 7">KHGC13</strain>
    </source>
</reference>
<keyword evidence="6" id="KW-0808">Transferase</keyword>
<name>A0A1I7H2J6_9FIRM</name>
<dbReference type="SMART" id="SM00450">
    <property type="entry name" value="RHOD"/>
    <property type="match status" value="2"/>
</dbReference>
<evidence type="ECO:0000259" key="5">
    <source>
        <dbReference type="PROSITE" id="PS50206"/>
    </source>
</evidence>
<dbReference type="GO" id="GO:0004792">
    <property type="term" value="F:thiosulfate-cyanide sulfurtransferase activity"/>
    <property type="evidence" value="ECO:0007669"/>
    <property type="project" value="UniProtKB-EC"/>
</dbReference>
<dbReference type="OrthoDB" id="9770030at2"/>
<feature type="domain" description="Rhodanese" evidence="5">
    <location>
        <begin position="54"/>
        <end position="164"/>
    </location>
</feature>
<feature type="signal peptide" evidence="4">
    <location>
        <begin position="1"/>
        <end position="28"/>
    </location>
</feature>
<feature type="domain" description="Rhodanese" evidence="5">
    <location>
        <begin position="197"/>
        <end position="309"/>
    </location>
</feature>
<evidence type="ECO:0000313" key="6">
    <source>
        <dbReference type="EMBL" id="SFU54900.1"/>
    </source>
</evidence>
<dbReference type="RefSeq" id="WP_090471175.1">
    <property type="nucleotide sequence ID" value="NZ_FOWF01000012.1"/>
</dbReference>
<proteinExistence type="predicted"/>
<dbReference type="InterPro" id="IPR036873">
    <property type="entry name" value="Rhodanese-like_dom_sf"/>
</dbReference>
<evidence type="ECO:0000256" key="3">
    <source>
        <dbReference type="ARBA" id="ARBA00047549"/>
    </source>
</evidence>
<dbReference type="EMBL" id="FPBT01000011">
    <property type="protein sequence ID" value="SFU54900.1"/>
    <property type="molecule type" value="Genomic_DNA"/>
</dbReference>
<protein>
    <recommendedName>
        <fullName evidence="1">thiosulfate sulfurtransferase</fullName>
        <ecNumber evidence="1">2.8.1.1</ecNumber>
    </recommendedName>
</protein>
<sequence length="309" mass="33626">MKKSICRKASVLALAAVMTVVFSAPAFAAAKKTSGSGAKSNIFISAKQAKSMVGKKNVLFVDTRPESAVKKQGTVKGSIGVAWQNFSTMKNAGEAGHCAMLPAKQMSKVLTKFGMTKKKNIVIIGQTVGGWGDDGRVLWELRACGFTKARIVNGGWQALKAAKVKTAKTFAKAKAAKVTVTSISQKHNVTTKQLHDKYSEYKVVDVRSKEEWDGVTKYGETKGGHLKDAVFIPYDGLFRKNGTLKSDADIVKMFSSKGIKKGDCIVTYCTGGIRSAYMELVLEKLGYKCAANYAESFWRWNVAYPDMVE</sequence>
<dbReference type="Pfam" id="PF00581">
    <property type="entry name" value="Rhodanese"/>
    <property type="match status" value="2"/>
</dbReference>
<dbReference type="PANTHER" id="PTHR43855:SF1">
    <property type="entry name" value="THIOSULFATE SULFURTRANSFERASE"/>
    <property type="match status" value="1"/>
</dbReference>
<dbReference type="PROSITE" id="PS50206">
    <property type="entry name" value="RHODANESE_3"/>
    <property type="match status" value="2"/>
</dbReference>
<dbReference type="SUPFAM" id="SSF52821">
    <property type="entry name" value="Rhodanese/Cell cycle control phosphatase"/>
    <property type="match status" value="2"/>
</dbReference>
<organism evidence="6 7">
    <name type="scientific">Eubacterium pyruvativorans</name>
    <dbReference type="NCBI Taxonomy" id="155865"/>
    <lineage>
        <taxon>Bacteria</taxon>
        <taxon>Bacillati</taxon>
        <taxon>Bacillota</taxon>
        <taxon>Clostridia</taxon>
        <taxon>Eubacteriales</taxon>
        <taxon>Eubacteriaceae</taxon>
        <taxon>Eubacterium</taxon>
    </lineage>
</organism>
<dbReference type="EC" id="2.8.1.1" evidence="1"/>
<keyword evidence="7" id="KW-1185">Reference proteome</keyword>
<evidence type="ECO:0000313" key="7">
    <source>
        <dbReference type="Proteomes" id="UP000198817"/>
    </source>
</evidence>
<evidence type="ECO:0000256" key="4">
    <source>
        <dbReference type="SAM" id="SignalP"/>
    </source>
</evidence>
<dbReference type="Gene3D" id="3.40.250.10">
    <property type="entry name" value="Rhodanese-like domain"/>
    <property type="match status" value="2"/>
</dbReference>
<keyword evidence="2" id="KW-0677">Repeat</keyword>
<dbReference type="STRING" id="155865.SAMN05216515_11236"/>
<feature type="chain" id="PRO_5011705719" description="thiosulfate sulfurtransferase" evidence="4">
    <location>
        <begin position="29"/>
        <end position="309"/>
    </location>
</feature>
<accession>A0A1I7H2J6</accession>
<evidence type="ECO:0000256" key="2">
    <source>
        <dbReference type="ARBA" id="ARBA00022737"/>
    </source>
</evidence>
<comment type="catalytic activity">
    <reaction evidence="3">
        <text>thiosulfate + hydrogen cyanide = thiocyanate + sulfite + 2 H(+)</text>
        <dbReference type="Rhea" id="RHEA:16881"/>
        <dbReference type="ChEBI" id="CHEBI:15378"/>
        <dbReference type="ChEBI" id="CHEBI:17359"/>
        <dbReference type="ChEBI" id="CHEBI:18022"/>
        <dbReference type="ChEBI" id="CHEBI:18407"/>
        <dbReference type="ChEBI" id="CHEBI:33542"/>
        <dbReference type="EC" id="2.8.1.1"/>
    </reaction>
</comment>
<dbReference type="PANTHER" id="PTHR43855">
    <property type="entry name" value="THIOSULFATE SULFURTRANSFERASE"/>
    <property type="match status" value="1"/>
</dbReference>
<dbReference type="Proteomes" id="UP000198817">
    <property type="component" value="Unassembled WGS sequence"/>
</dbReference>